<evidence type="ECO:0000256" key="1">
    <source>
        <dbReference type="SAM" id="MobiDB-lite"/>
    </source>
</evidence>
<name>A0A914WMR2_9BILA</name>
<organism evidence="2 3">
    <name type="scientific">Plectus sambesii</name>
    <dbReference type="NCBI Taxonomy" id="2011161"/>
    <lineage>
        <taxon>Eukaryota</taxon>
        <taxon>Metazoa</taxon>
        <taxon>Ecdysozoa</taxon>
        <taxon>Nematoda</taxon>
        <taxon>Chromadorea</taxon>
        <taxon>Plectida</taxon>
        <taxon>Plectina</taxon>
        <taxon>Plectoidea</taxon>
        <taxon>Plectidae</taxon>
        <taxon>Plectus</taxon>
    </lineage>
</organism>
<evidence type="ECO:0000313" key="3">
    <source>
        <dbReference type="WBParaSite" id="PSAMB.scaffold4753size22512.g25240.t1"/>
    </source>
</evidence>
<protein>
    <submittedName>
        <fullName evidence="3">Uncharacterized protein</fullName>
    </submittedName>
</protein>
<reference evidence="3" key="1">
    <citation type="submission" date="2022-11" db="UniProtKB">
        <authorList>
            <consortium name="WormBaseParasite"/>
        </authorList>
    </citation>
    <scope>IDENTIFICATION</scope>
</reference>
<evidence type="ECO:0000313" key="2">
    <source>
        <dbReference type="Proteomes" id="UP000887566"/>
    </source>
</evidence>
<dbReference type="AlphaFoldDB" id="A0A914WMR2"/>
<accession>A0A914WMR2</accession>
<feature type="region of interest" description="Disordered" evidence="1">
    <location>
        <begin position="43"/>
        <end position="64"/>
    </location>
</feature>
<sequence>MNGLLSPTESLLERSWASLSMAGSRASASLASCQTAGGWAEAASLDGGRSKSGRADGGGQSKSGWAVASLDGSQMASTLKVTLFVLAYPLLLLPLGED</sequence>
<dbReference type="WBParaSite" id="PSAMB.scaffold4753size22512.g25240.t1">
    <property type="protein sequence ID" value="PSAMB.scaffold4753size22512.g25240.t1"/>
    <property type="gene ID" value="PSAMB.scaffold4753size22512.g25240"/>
</dbReference>
<proteinExistence type="predicted"/>
<keyword evidence="2" id="KW-1185">Reference proteome</keyword>
<dbReference type="Proteomes" id="UP000887566">
    <property type="component" value="Unplaced"/>
</dbReference>